<gene>
    <name evidence="18" type="ORF">LOTGIDRAFT_170476</name>
</gene>
<dbReference type="UniPathway" id="UPA00070">
    <property type="reaction ID" value="UER00946"/>
</dbReference>
<dbReference type="GO" id="GO:0106430">
    <property type="term" value="F:dihydroorotate dehydrogenase (quinone) activity"/>
    <property type="evidence" value="ECO:0007669"/>
    <property type="project" value="UniProtKB-EC"/>
</dbReference>
<evidence type="ECO:0000256" key="9">
    <source>
        <dbReference type="ARBA" id="ARBA00022792"/>
    </source>
</evidence>
<dbReference type="HOGENOM" id="CLU_013640_0_0_1"/>
<dbReference type="RefSeq" id="XP_009067378.1">
    <property type="nucleotide sequence ID" value="XM_009069130.1"/>
</dbReference>
<dbReference type="PROSITE" id="PS00912">
    <property type="entry name" value="DHODEHASE_2"/>
    <property type="match status" value="1"/>
</dbReference>
<dbReference type="Pfam" id="PF01180">
    <property type="entry name" value="DHO_dh"/>
    <property type="match status" value="1"/>
</dbReference>
<evidence type="ECO:0000259" key="17">
    <source>
        <dbReference type="Pfam" id="PF01180"/>
    </source>
</evidence>
<dbReference type="InterPro" id="IPR050074">
    <property type="entry name" value="DHO_dehydrogenase"/>
</dbReference>
<dbReference type="GO" id="GO:0044205">
    <property type="term" value="P:'de novo' UMP biosynthetic process"/>
    <property type="evidence" value="ECO:0007669"/>
    <property type="project" value="UniProtKB-UniPathway"/>
</dbReference>
<keyword evidence="11" id="KW-1133">Transmembrane helix</keyword>
<evidence type="ECO:0000256" key="12">
    <source>
        <dbReference type="ARBA" id="ARBA00023002"/>
    </source>
</evidence>
<comment type="catalytic activity">
    <reaction evidence="15 16">
        <text>(S)-dihydroorotate + a quinone = orotate + a quinol</text>
        <dbReference type="Rhea" id="RHEA:30187"/>
        <dbReference type="ChEBI" id="CHEBI:24646"/>
        <dbReference type="ChEBI" id="CHEBI:30839"/>
        <dbReference type="ChEBI" id="CHEBI:30864"/>
        <dbReference type="ChEBI" id="CHEBI:132124"/>
        <dbReference type="EC" id="1.3.5.2"/>
    </reaction>
</comment>
<evidence type="ECO:0000256" key="10">
    <source>
        <dbReference type="ARBA" id="ARBA00022946"/>
    </source>
</evidence>
<evidence type="ECO:0000256" key="8">
    <source>
        <dbReference type="ARBA" id="ARBA00022692"/>
    </source>
</evidence>
<dbReference type="InterPro" id="IPR005719">
    <property type="entry name" value="Dihydroorotate_DH_2"/>
</dbReference>
<evidence type="ECO:0000256" key="15">
    <source>
        <dbReference type="ARBA" id="ARBA00048639"/>
    </source>
</evidence>
<proteinExistence type="inferred from homology"/>
<dbReference type="Proteomes" id="UP000030746">
    <property type="component" value="Unassembled WGS sequence"/>
</dbReference>
<evidence type="ECO:0000313" key="19">
    <source>
        <dbReference type="Proteomes" id="UP000030746"/>
    </source>
</evidence>
<dbReference type="InterPro" id="IPR013785">
    <property type="entry name" value="Aldolase_TIM"/>
</dbReference>
<evidence type="ECO:0000256" key="7">
    <source>
        <dbReference type="ARBA" id="ARBA00022643"/>
    </source>
</evidence>
<dbReference type="AlphaFoldDB" id="V3ZI02"/>
<comment type="similarity">
    <text evidence="3 16">Belongs to the dihydroorotate dehydrogenase family. Type 2 subfamily.</text>
</comment>
<comment type="cofactor">
    <cofactor evidence="16">
        <name>FMN</name>
        <dbReference type="ChEBI" id="CHEBI:58210"/>
    </cofactor>
    <text evidence="16">Binds 1 FMN per subunit.</text>
</comment>
<dbReference type="InterPro" id="IPR005720">
    <property type="entry name" value="Dihydroorotate_DH_cat"/>
</dbReference>
<dbReference type="GeneID" id="20241417"/>
<dbReference type="PROSITE" id="PS00911">
    <property type="entry name" value="DHODEHASE_1"/>
    <property type="match status" value="1"/>
</dbReference>
<dbReference type="GO" id="GO:0006207">
    <property type="term" value="P:'de novo' pyrimidine nucleobase biosynthetic process"/>
    <property type="evidence" value="ECO:0007669"/>
    <property type="project" value="InterPro"/>
</dbReference>
<evidence type="ECO:0000256" key="13">
    <source>
        <dbReference type="ARBA" id="ARBA00023128"/>
    </source>
</evidence>
<dbReference type="SUPFAM" id="SSF51395">
    <property type="entry name" value="FMN-linked oxidoreductases"/>
    <property type="match status" value="1"/>
</dbReference>
<evidence type="ECO:0000256" key="5">
    <source>
        <dbReference type="ARBA" id="ARBA00017599"/>
    </source>
</evidence>
<dbReference type="STRING" id="225164.V3ZI02"/>
<evidence type="ECO:0000313" key="18">
    <source>
        <dbReference type="EMBL" id="ESO81935.1"/>
    </source>
</evidence>
<dbReference type="OMA" id="ERIKMGA"/>
<dbReference type="PANTHER" id="PTHR48109">
    <property type="entry name" value="DIHYDROOROTATE DEHYDROGENASE (QUINONE), MITOCHONDRIAL-RELATED"/>
    <property type="match status" value="1"/>
</dbReference>
<evidence type="ECO:0000256" key="1">
    <source>
        <dbReference type="ARBA" id="ARBA00004434"/>
    </source>
</evidence>
<keyword evidence="6 16" id="KW-0285">Flavoprotein</keyword>
<keyword evidence="10" id="KW-0809">Transit peptide</keyword>
<dbReference type="NCBIfam" id="NF003652">
    <property type="entry name" value="PRK05286.2-5"/>
    <property type="match status" value="1"/>
</dbReference>
<protein>
    <recommendedName>
        <fullName evidence="5 16">Dihydroorotate dehydrogenase (quinone), mitochondrial</fullName>
        <shortName evidence="16">DHOdehase</shortName>
        <ecNumber evidence="4 16">1.3.5.2</ecNumber>
    </recommendedName>
</protein>
<dbReference type="OrthoDB" id="14784at2759"/>
<dbReference type="KEGG" id="lgi:LOTGIDRAFT_170476"/>
<keyword evidence="19" id="KW-1185">Reference proteome</keyword>
<keyword evidence="8" id="KW-0812">Transmembrane</keyword>
<name>V3ZI02_LOTGI</name>
<dbReference type="NCBIfam" id="TIGR01036">
    <property type="entry name" value="pyrD_sub2"/>
    <property type="match status" value="1"/>
</dbReference>
<evidence type="ECO:0000256" key="4">
    <source>
        <dbReference type="ARBA" id="ARBA00012791"/>
    </source>
</evidence>
<dbReference type="GO" id="GO:0005743">
    <property type="term" value="C:mitochondrial inner membrane"/>
    <property type="evidence" value="ECO:0007669"/>
    <property type="project" value="UniProtKB-SubCell"/>
</dbReference>
<reference evidence="18 19" key="1">
    <citation type="journal article" date="2013" name="Nature">
        <title>Insights into bilaterian evolution from three spiralian genomes.</title>
        <authorList>
            <person name="Simakov O."/>
            <person name="Marletaz F."/>
            <person name="Cho S.J."/>
            <person name="Edsinger-Gonzales E."/>
            <person name="Havlak P."/>
            <person name="Hellsten U."/>
            <person name="Kuo D.H."/>
            <person name="Larsson T."/>
            <person name="Lv J."/>
            <person name="Arendt D."/>
            <person name="Savage R."/>
            <person name="Osoegawa K."/>
            <person name="de Jong P."/>
            <person name="Grimwood J."/>
            <person name="Chapman J.A."/>
            <person name="Shapiro H."/>
            <person name="Aerts A."/>
            <person name="Otillar R.P."/>
            <person name="Terry A.Y."/>
            <person name="Boore J.L."/>
            <person name="Grigoriev I.V."/>
            <person name="Lindberg D.R."/>
            <person name="Seaver E.C."/>
            <person name="Weisblat D.A."/>
            <person name="Putnam N.H."/>
            <person name="Rokhsar D.S."/>
        </authorList>
    </citation>
    <scope>NUCLEOTIDE SEQUENCE [LARGE SCALE GENOMIC DNA]</scope>
</reference>
<comment type="subcellular location">
    <subcellularLocation>
        <location evidence="1 16">Mitochondrion inner membrane</location>
        <topology evidence="1 16">Single-pass membrane protein</topology>
    </subcellularLocation>
</comment>
<evidence type="ECO:0000256" key="3">
    <source>
        <dbReference type="ARBA" id="ARBA00005359"/>
    </source>
</evidence>
<evidence type="ECO:0000256" key="2">
    <source>
        <dbReference type="ARBA" id="ARBA00005161"/>
    </source>
</evidence>
<evidence type="ECO:0000256" key="11">
    <source>
        <dbReference type="ARBA" id="ARBA00022989"/>
    </source>
</evidence>
<dbReference type="InterPro" id="IPR001295">
    <property type="entry name" value="Dihydroorotate_DH_CS"/>
</dbReference>
<keyword evidence="9 16" id="KW-0999">Mitochondrion inner membrane</keyword>
<sequence>MVIVCGGGTLLFFGLSTYRGDEKFYTNMVMPATRLLDAETAHNLAVKVSKYNILRKPPPDPPSLESKLWGRKFSNPVGLAAGFDKQGEAVEGLLRMGFGFVEVGSVTPEPQSGNPKPRVFRLKEDKAVINRYGFNSDGHQVVADRLNKQIFSEKGIMGVNLGKNKTSPDPVADYIKGVQVFGKMADYLVVNISSPNTPGLRAMQGRKQLEELLQKVSTERDKLKTRVPLLVKIAPDLTSDEKKDIADIVTKSKSGVDGLIVSNTTVSRPESLQSQNKAETGGLSGLPLKQLSTSTISDMYKLTQGKIPIIGVGGIASGQDAYEKIKAGASLIQLYTALVYHGPPVVKKIKKELDQLLQADGYSNVQDAIGMDHKSK</sequence>
<comment type="pathway">
    <text evidence="2 16">Pyrimidine metabolism; UMP biosynthesis via de novo pathway; orotate from (S)-dihydroorotate (quinone route): step 1/1.</text>
</comment>
<evidence type="ECO:0000256" key="14">
    <source>
        <dbReference type="ARBA" id="ARBA00023136"/>
    </source>
</evidence>
<dbReference type="CDD" id="cd04738">
    <property type="entry name" value="DHOD_2_like"/>
    <property type="match status" value="1"/>
</dbReference>
<dbReference type="FunFam" id="3.20.20.70:FF:000066">
    <property type="entry name" value="Dihydroorotate dehydrogenase (quinone), mitochondrial"/>
    <property type="match status" value="1"/>
</dbReference>
<evidence type="ECO:0000256" key="16">
    <source>
        <dbReference type="RuleBase" id="RU361255"/>
    </source>
</evidence>
<accession>V3ZI02</accession>
<dbReference type="Gene3D" id="3.20.20.70">
    <property type="entry name" value="Aldolase class I"/>
    <property type="match status" value="1"/>
</dbReference>
<evidence type="ECO:0000256" key="6">
    <source>
        <dbReference type="ARBA" id="ARBA00022630"/>
    </source>
</evidence>
<organism evidence="18 19">
    <name type="scientific">Lottia gigantea</name>
    <name type="common">Giant owl limpet</name>
    <dbReference type="NCBI Taxonomy" id="225164"/>
    <lineage>
        <taxon>Eukaryota</taxon>
        <taxon>Metazoa</taxon>
        <taxon>Spiralia</taxon>
        <taxon>Lophotrochozoa</taxon>
        <taxon>Mollusca</taxon>
        <taxon>Gastropoda</taxon>
        <taxon>Patellogastropoda</taxon>
        <taxon>Lottioidea</taxon>
        <taxon>Lottiidae</taxon>
        <taxon>Lottia</taxon>
    </lineage>
</organism>
<dbReference type="CTD" id="20241417"/>
<keyword evidence="7 16" id="KW-0288">FMN</keyword>
<dbReference type="PANTHER" id="PTHR48109:SF4">
    <property type="entry name" value="DIHYDROOROTATE DEHYDROGENASE (QUINONE), MITOCHONDRIAL"/>
    <property type="match status" value="1"/>
</dbReference>
<keyword evidence="12 16" id="KW-0560">Oxidoreductase</keyword>
<keyword evidence="14" id="KW-0472">Membrane</keyword>
<dbReference type="NCBIfam" id="NF003645">
    <property type="entry name" value="PRK05286.1-2"/>
    <property type="match status" value="1"/>
</dbReference>
<keyword evidence="13 16" id="KW-0496">Mitochondrion</keyword>
<dbReference type="EMBL" id="KB204089">
    <property type="protein sequence ID" value="ESO81935.1"/>
    <property type="molecule type" value="Genomic_DNA"/>
</dbReference>
<feature type="domain" description="Dihydroorotate dehydrogenase catalytic" evidence="17">
    <location>
        <begin position="64"/>
        <end position="357"/>
    </location>
</feature>
<dbReference type="EC" id="1.3.5.2" evidence="4 16"/>